<feature type="transmembrane region" description="Helical" evidence="8">
    <location>
        <begin position="309"/>
        <end position="329"/>
    </location>
</feature>
<feature type="transmembrane region" description="Helical" evidence="8">
    <location>
        <begin position="269"/>
        <end position="288"/>
    </location>
</feature>
<dbReference type="GO" id="GO:0009252">
    <property type="term" value="P:peptidoglycan biosynthetic process"/>
    <property type="evidence" value="ECO:0007669"/>
    <property type="project" value="UniProtKB-UniRule"/>
</dbReference>
<dbReference type="Proteomes" id="UP000515847">
    <property type="component" value="Chromosome"/>
</dbReference>
<keyword evidence="3 8" id="KW-0812">Transmembrane</keyword>
<dbReference type="KEGG" id="tfr:BR63_07470"/>
<keyword evidence="2 8" id="KW-1003">Cell membrane</keyword>
<dbReference type="UniPathway" id="UPA00219"/>
<comment type="similarity">
    <text evidence="8 9">Belongs to the MurJ/MviN family.</text>
</comment>
<dbReference type="PIRSF" id="PIRSF002869">
    <property type="entry name" value="MviN"/>
    <property type="match status" value="1"/>
</dbReference>
<dbReference type="RefSeq" id="WP_034422426.1">
    <property type="nucleotide sequence ID" value="NZ_CP045798.1"/>
</dbReference>
<sequence>MSTGTKVAKAAGIIMVAMVLSRIIGYVRDMVILARFGQNKFTDAYNAAFSIPDFLYYLLVGGALSSAFIPVFSSYIATQKEEDGWRVASTIFNIVIILMLVGITIGFIFAPALIYILVPGFSPDNLDLTVKMTRIMFLQTFFMALNGISMGILNSYQHFLAPAVGSVMYNLGIIVVGLLLAPSFGIVGFAIGVVVGAALNFAVQLPALLKLGLRYRPIMDLSHPGVKKIGTLILPVLIGLSVTHFNLFVNQNLGSSLSEGMITALRNAQRIMQLPIGIFAIAIAVAVFPTLTGHAARGEKEEFKKTMSLGVRTIIFVTLPAAVGLIALKTPVVRLLFQQGKFTVEDTRATAYALLFYSIGLFAYSAIQLLNRVFYSLQDTRTPVTVGIGTILVNIALNFLLIKPLGHGGLALAYSIAGIVNLLGLLLILRQKIGGIDGKRILASFTKTLLVSLVMGLIAYLTARFIEMLVGTTTKFGQLLQVGGGVSVGVLVFAVLVLLLKMEEGELAKSLFLRRFQKRR</sequence>
<dbReference type="EMBL" id="CP045798">
    <property type="protein sequence ID" value="QNB46166.1"/>
    <property type="molecule type" value="Genomic_DNA"/>
</dbReference>
<comment type="pathway">
    <text evidence="8">Cell wall biogenesis; peptidoglycan biosynthesis.</text>
</comment>
<dbReference type="Pfam" id="PF03023">
    <property type="entry name" value="MurJ"/>
    <property type="match status" value="1"/>
</dbReference>
<feature type="transmembrane region" description="Helical" evidence="8">
    <location>
        <begin position="441"/>
        <end position="466"/>
    </location>
</feature>
<evidence type="ECO:0000256" key="9">
    <source>
        <dbReference type="PIRNR" id="PIRNR002869"/>
    </source>
</evidence>
<dbReference type="GO" id="GO:0034204">
    <property type="term" value="P:lipid translocation"/>
    <property type="evidence" value="ECO:0007669"/>
    <property type="project" value="TreeGrafter"/>
</dbReference>
<feature type="transmembrane region" description="Helical" evidence="8">
    <location>
        <begin position="186"/>
        <end position="209"/>
    </location>
</feature>
<feature type="transmembrane region" description="Helical" evidence="8">
    <location>
        <begin position="478"/>
        <end position="500"/>
    </location>
</feature>
<dbReference type="CDD" id="cd13123">
    <property type="entry name" value="MATE_MurJ_like"/>
    <property type="match status" value="1"/>
</dbReference>
<dbReference type="GO" id="GO:0015648">
    <property type="term" value="F:lipid-linked peptidoglycan transporter activity"/>
    <property type="evidence" value="ECO:0007669"/>
    <property type="project" value="UniProtKB-UniRule"/>
</dbReference>
<dbReference type="PANTHER" id="PTHR47019:SF1">
    <property type="entry name" value="LIPID II FLIPPASE MURJ"/>
    <property type="match status" value="1"/>
</dbReference>
<evidence type="ECO:0000256" key="1">
    <source>
        <dbReference type="ARBA" id="ARBA00004651"/>
    </source>
</evidence>
<keyword evidence="11" id="KW-1185">Reference proteome</keyword>
<dbReference type="InterPro" id="IPR051050">
    <property type="entry name" value="Lipid_II_flippase_MurJ/MviN"/>
</dbReference>
<evidence type="ECO:0000256" key="2">
    <source>
        <dbReference type="ARBA" id="ARBA00022475"/>
    </source>
</evidence>
<evidence type="ECO:0000256" key="3">
    <source>
        <dbReference type="ARBA" id="ARBA00022692"/>
    </source>
</evidence>
<keyword evidence="5 8" id="KW-0573">Peptidoglycan synthesis</keyword>
<evidence type="ECO:0000313" key="10">
    <source>
        <dbReference type="EMBL" id="QNB46166.1"/>
    </source>
</evidence>
<proteinExistence type="inferred from homology"/>
<feature type="transmembrane region" description="Helical" evidence="8">
    <location>
        <begin position="90"/>
        <end position="116"/>
    </location>
</feature>
<evidence type="ECO:0000256" key="5">
    <source>
        <dbReference type="ARBA" id="ARBA00022984"/>
    </source>
</evidence>
<feature type="transmembrane region" description="Helical" evidence="8">
    <location>
        <begin position="160"/>
        <end position="180"/>
    </location>
</feature>
<organism evidence="10 11">
    <name type="scientific">Thermanaerosceptrum fracticalcis</name>
    <dbReference type="NCBI Taxonomy" id="1712410"/>
    <lineage>
        <taxon>Bacteria</taxon>
        <taxon>Bacillati</taxon>
        <taxon>Bacillota</taxon>
        <taxon>Clostridia</taxon>
        <taxon>Eubacteriales</taxon>
        <taxon>Peptococcaceae</taxon>
        <taxon>Thermanaerosceptrum</taxon>
    </lineage>
</organism>
<feature type="transmembrane region" description="Helical" evidence="8">
    <location>
        <begin position="229"/>
        <end position="249"/>
    </location>
</feature>
<feature type="transmembrane region" description="Helical" evidence="8">
    <location>
        <begin position="349"/>
        <end position="370"/>
    </location>
</feature>
<evidence type="ECO:0000313" key="11">
    <source>
        <dbReference type="Proteomes" id="UP000515847"/>
    </source>
</evidence>
<feature type="transmembrane region" description="Helical" evidence="8">
    <location>
        <begin position="12"/>
        <end position="34"/>
    </location>
</feature>
<dbReference type="AlphaFoldDB" id="A0A7G6E262"/>
<keyword evidence="8 9" id="KW-0813">Transport</keyword>
<feature type="transmembrane region" description="Helical" evidence="8">
    <location>
        <begin position="408"/>
        <end position="429"/>
    </location>
</feature>
<evidence type="ECO:0000256" key="4">
    <source>
        <dbReference type="ARBA" id="ARBA00022960"/>
    </source>
</evidence>
<protein>
    <recommendedName>
        <fullName evidence="8">Probable lipid II flippase MurJ</fullName>
    </recommendedName>
</protein>
<accession>A0A7G6E262</accession>
<keyword evidence="4 8" id="KW-0133">Cell shape</keyword>
<dbReference type="OrthoDB" id="9804143at2"/>
<dbReference type="GO" id="GO:0005886">
    <property type="term" value="C:plasma membrane"/>
    <property type="evidence" value="ECO:0007669"/>
    <property type="project" value="UniProtKB-SubCell"/>
</dbReference>
<feature type="transmembrane region" description="Helical" evidence="8">
    <location>
        <begin position="54"/>
        <end position="78"/>
    </location>
</feature>
<keyword evidence="7 8" id="KW-0472">Membrane</keyword>
<keyword evidence="8 9" id="KW-0961">Cell wall biogenesis/degradation</keyword>
<evidence type="ECO:0000256" key="8">
    <source>
        <dbReference type="HAMAP-Rule" id="MF_02078"/>
    </source>
</evidence>
<dbReference type="GO" id="GO:0008360">
    <property type="term" value="P:regulation of cell shape"/>
    <property type="evidence" value="ECO:0007669"/>
    <property type="project" value="UniProtKB-UniRule"/>
</dbReference>
<gene>
    <name evidence="8 10" type="primary">murJ</name>
    <name evidence="10" type="ORF">BR63_07470</name>
</gene>
<feature type="transmembrane region" description="Helical" evidence="8">
    <location>
        <begin position="136"/>
        <end position="153"/>
    </location>
</feature>
<dbReference type="PRINTS" id="PR01806">
    <property type="entry name" value="VIRFACTRMVIN"/>
</dbReference>
<evidence type="ECO:0000256" key="6">
    <source>
        <dbReference type="ARBA" id="ARBA00022989"/>
    </source>
</evidence>
<comment type="function">
    <text evidence="8 9">Involved in peptidoglycan biosynthesis. Transports lipid-linked peptidoglycan precursors from the inner to the outer leaflet of the cytoplasmic membrane.</text>
</comment>
<dbReference type="HAMAP" id="MF_02078">
    <property type="entry name" value="MurJ_MviN"/>
    <property type="match status" value="1"/>
</dbReference>
<dbReference type="NCBIfam" id="TIGR01695">
    <property type="entry name" value="murJ_mviN"/>
    <property type="match status" value="1"/>
</dbReference>
<dbReference type="GO" id="GO:0071555">
    <property type="term" value="P:cell wall organization"/>
    <property type="evidence" value="ECO:0007669"/>
    <property type="project" value="UniProtKB-UniRule"/>
</dbReference>
<dbReference type="PANTHER" id="PTHR47019">
    <property type="entry name" value="LIPID II FLIPPASE MURJ"/>
    <property type="match status" value="1"/>
</dbReference>
<evidence type="ECO:0000256" key="7">
    <source>
        <dbReference type="ARBA" id="ARBA00023136"/>
    </source>
</evidence>
<dbReference type="InterPro" id="IPR004268">
    <property type="entry name" value="MurJ"/>
</dbReference>
<feature type="transmembrane region" description="Helical" evidence="8">
    <location>
        <begin position="382"/>
        <end position="402"/>
    </location>
</feature>
<reference evidence="10 11" key="1">
    <citation type="journal article" date="2019" name="Front. Microbiol.">
        <title>Thermoanaerosceptrum fracticalcis gen. nov. sp. nov., a Novel Fumarate-Fermenting Microorganism From a Deep Fractured Carbonate Aquifer of the US Great Basin.</title>
        <authorList>
            <person name="Hamilton-Brehm S.D."/>
            <person name="Stewart L.E."/>
            <person name="Zavarin M."/>
            <person name="Caldwell M."/>
            <person name="Lawson P.A."/>
            <person name="Onstott T.C."/>
            <person name="Grzymski J."/>
            <person name="Neveux I."/>
            <person name="Lollar B.S."/>
            <person name="Russell C.E."/>
            <person name="Moser D.P."/>
        </authorList>
    </citation>
    <scope>NUCLEOTIDE SEQUENCE [LARGE SCALE GENOMIC DNA]</scope>
    <source>
        <strain evidence="10 11">DRI-13</strain>
    </source>
</reference>
<keyword evidence="6 8" id="KW-1133">Transmembrane helix</keyword>
<comment type="subcellular location">
    <subcellularLocation>
        <location evidence="1 8">Cell membrane</location>
        <topology evidence="1 8">Multi-pass membrane protein</topology>
    </subcellularLocation>
</comment>
<name>A0A7G6E262_THEFR</name>